<name>A0ABU7JA10_9GAMM</name>
<dbReference type="EMBL" id="JAUHLI010000035">
    <property type="protein sequence ID" value="MEE2003388.1"/>
    <property type="molecule type" value="Genomic_DNA"/>
</dbReference>
<organism evidence="2 3">
    <name type="scientific">Alkalimonas cellulosilytica</name>
    <dbReference type="NCBI Taxonomy" id="3058395"/>
    <lineage>
        <taxon>Bacteria</taxon>
        <taxon>Pseudomonadati</taxon>
        <taxon>Pseudomonadota</taxon>
        <taxon>Gammaproteobacteria</taxon>
        <taxon>Alkalimonas</taxon>
    </lineage>
</organism>
<dbReference type="Proteomes" id="UP001336314">
    <property type="component" value="Unassembled WGS sequence"/>
</dbReference>
<protein>
    <submittedName>
        <fullName evidence="2">Nucleotidyltransferase domain-containing protein</fullName>
        <ecNumber evidence="2">2.7.7.-</ecNumber>
    </submittedName>
</protein>
<keyword evidence="3" id="KW-1185">Reference proteome</keyword>
<dbReference type="SUPFAM" id="SSF81301">
    <property type="entry name" value="Nucleotidyltransferase"/>
    <property type="match status" value="1"/>
</dbReference>
<sequence>MIHNIPAHALTFVSELTILEPSPSSIWLIGSRANGRATEKSDTDIIVFGSEKLIAKAKLKLSQPNLVDCLIVYDNNNFKDPWQEKSGSLTGLKWKLMDHCTAKYMGSKWLQDEDSSLEFGADMGSVVHHQELAFKIWP</sequence>
<gene>
    <name evidence="2" type="ORF">QWY20_18235</name>
</gene>
<evidence type="ECO:0000313" key="2">
    <source>
        <dbReference type="EMBL" id="MEE2003388.1"/>
    </source>
</evidence>
<dbReference type="Pfam" id="PF18765">
    <property type="entry name" value="Polbeta"/>
    <property type="match status" value="1"/>
</dbReference>
<dbReference type="InterPro" id="IPR041633">
    <property type="entry name" value="Polbeta"/>
</dbReference>
<comment type="caution">
    <text evidence="2">The sequence shown here is derived from an EMBL/GenBank/DDBJ whole genome shotgun (WGS) entry which is preliminary data.</text>
</comment>
<dbReference type="Gene3D" id="3.30.460.10">
    <property type="entry name" value="Beta Polymerase, domain 2"/>
    <property type="match status" value="1"/>
</dbReference>
<reference evidence="2 3" key="1">
    <citation type="submission" date="2023-07" db="EMBL/GenBank/DDBJ databases">
        <title>Alkalimonas sp., MEB108 novel, alkaliphilic bacterium isolated from Lonar Lake, India.</title>
        <authorList>
            <person name="Joshi A."/>
            <person name="Thite S."/>
        </authorList>
    </citation>
    <scope>NUCLEOTIDE SEQUENCE [LARGE SCALE GENOMIC DNA]</scope>
    <source>
        <strain evidence="2 3">MEB108</strain>
    </source>
</reference>
<keyword evidence="2" id="KW-0548">Nucleotidyltransferase</keyword>
<dbReference type="GO" id="GO:0016779">
    <property type="term" value="F:nucleotidyltransferase activity"/>
    <property type="evidence" value="ECO:0007669"/>
    <property type="project" value="UniProtKB-KW"/>
</dbReference>
<dbReference type="InterPro" id="IPR043519">
    <property type="entry name" value="NT_sf"/>
</dbReference>
<accession>A0ABU7JA10</accession>
<dbReference type="RefSeq" id="WP_330130408.1">
    <property type="nucleotide sequence ID" value="NZ_JAUHLI010000035.1"/>
</dbReference>
<evidence type="ECO:0000259" key="1">
    <source>
        <dbReference type="Pfam" id="PF18765"/>
    </source>
</evidence>
<dbReference type="EC" id="2.7.7.-" evidence="2"/>
<feature type="domain" description="Polymerase beta nucleotidyltransferase" evidence="1">
    <location>
        <begin position="21"/>
        <end position="61"/>
    </location>
</feature>
<evidence type="ECO:0000313" key="3">
    <source>
        <dbReference type="Proteomes" id="UP001336314"/>
    </source>
</evidence>
<proteinExistence type="predicted"/>
<keyword evidence="2" id="KW-0808">Transferase</keyword>
<dbReference type="CDD" id="cd05403">
    <property type="entry name" value="NT_KNTase_like"/>
    <property type="match status" value="1"/>
</dbReference>